<name>A0ACC1MNH5_9APHY</name>
<evidence type="ECO:0000313" key="2">
    <source>
        <dbReference type="Proteomes" id="UP001144978"/>
    </source>
</evidence>
<evidence type="ECO:0000313" key="1">
    <source>
        <dbReference type="EMBL" id="KAJ2967773.1"/>
    </source>
</evidence>
<proteinExistence type="predicted"/>
<sequence>MIARTPRPRRKSSATFGSPILRARSNAGMAVPSSWKGLNAKEKEKGTGAGAGDNESVISDYGTLLKDDDSDFERQLEGDGSESDSSIDIHTPLPHLMFRDGLLSPRSKLLPAGTATLSLYMDDSPEGQRANSVLSVVSTGEPYPMSGVYRDPRDTQRRRRRHKDQTLLRAGMGLTTGLGWSDSEDEDAPSLLTRRLISTSLARQPTITNTVSRAPSQLTKSTSVGNLSHPPPSYSPISRPGTRTLSRLSAILILPALGDDSSPIRLIHLSFTNFIVDPSRCTDPAFLVTPVIHHTLLATHCLRILGTLRHNICEVDPKDQHLLNSEIPELQDKIARHLPPERQYAAKYWAHHLHHAKFEQQLLELLESFSNDHLLDWIEALSLLGCVHMAIEALQSAQQLLKVSKCMSIEPFHVTT</sequence>
<comment type="caution">
    <text evidence="1">The sequence shown here is derived from an EMBL/GenBank/DDBJ whole genome shotgun (WGS) entry which is preliminary data.</text>
</comment>
<dbReference type="Proteomes" id="UP001144978">
    <property type="component" value="Unassembled WGS sequence"/>
</dbReference>
<gene>
    <name evidence="1" type="ORF">NUW54_g13411</name>
</gene>
<accession>A0ACC1MNH5</accession>
<reference evidence="1" key="1">
    <citation type="submission" date="2022-08" db="EMBL/GenBank/DDBJ databases">
        <title>Genome Sequence of Pycnoporus sanguineus.</title>
        <authorList>
            <person name="Buettner E."/>
        </authorList>
    </citation>
    <scope>NUCLEOTIDE SEQUENCE</scope>
    <source>
        <strain evidence="1">CG-C14</strain>
    </source>
</reference>
<keyword evidence="2" id="KW-1185">Reference proteome</keyword>
<protein>
    <submittedName>
        <fullName evidence="1">Uncharacterized protein</fullName>
    </submittedName>
</protein>
<dbReference type="EMBL" id="JANSHE010006218">
    <property type="protein sequence ID" value="KAJ2967773.1"/>
    <property type="molecule type" value="Genomic_DNA"/>
</dbReference>
<organism evidence="1 2">
    <name type="scientific">Trametes sanguinea</name>
    <dbReference type="NCBI Taxonomy" id="158606"/>
    <lineage>
        <taxon>Eukaryota</taxon>
        <taxon>Fungi</taxon>
        <taxon>Dikarya</taxon>
        <taxon>Basidiomycota</taxon>
        <taxon>Agaricomycotina</taxon>
        <taxon>Agaricomycetes</taxon>
        <taxon>Polyporales</taxon>
        <taxon>Polyporaceae</taxon>
        <taxon>Trametes</taxon>
    </lineage>
</organism>